<evidence type="ECO:0000256" key="3">
    <source>
        <dbReference type="ARBA" id="ARBA00023125"/>
    </source>
</evidence>
<evidence type="ECO:0000313" key="6">
    <source>
        <dbReference type="EMBL" id="RFU61273.1"/>
    </source>
</evidence>
<name>A0A372L7M8_9BACI</name>
<gene>
    <name evidence="6" type="ORF">D0466_18850</name>
</gene>
<dbReference type="Pfam" id="PF00126">
    <property type="entry name" value="HTH_1"/>
    <property type="match status" value="1"/>
</dbReference>
<dbReference type="Gene3D" id="1.10.10.10">
    <property type="entry name" value="Winged helix-like DNA-binding domain superfamily/Winged helix DNA-binding domain"/>
    <property type="match status" value="1"/>
</dbReference>
<organism evidence="6 7">
    <name type="scientific">Peribacillus glennii</name>
    <dbReference type="NCBI Taxonomy" id="2303991"/>
    <lineage>
        <taxon>Bacteria</taxon>
        <taxon>Bacillati</taxon>
        <taxon>Bacillota</taxon>
        <taxon>Bacilli</taxon>
        <taxon>Bacillales</taxon>
        <taxon>Bacillaceae</taxon>
        <taxon>Peribacillus</taxon>
    </lineage>
</organism>
<dbReference type="Gene3D" id="3.40.190.290">
    <property type="match status" value="1"/>
</dbReference>
<sequence>MDLSIGKYEIFHTVVELGSLTKASVSLNISQSGVSHAISSLEKELGFSLLTRNKAGIRLTVNGERMLLYMREILYLNEKMLQEAGEIRGLEIGTVRIGTFSSITAVWLPGLLKKFMDQYPHIKVDIVEGKQEEITIWISQGIVDFGFLMLPAADLEVLHLKREAFCCVVPETHHLGAENSIKLNALQEEKLILQNSTLKIIHNILKSNKLSPEIAFHLDDEQAVISMVKNSLGVAILPDIALHNLPDGVKIIPLSDDRAICSIGIGSVSFKNLSPAAEKFIAASTLWLNEHFT</sequence>
<dbReference type="PANTHER" id="PTHR30419:SF24">
    <property type="entry name" value="HTH-TYPE TRANSCRIPTIONAL REGULATOR CZCR"/>
    <property type="match status" value="1"/>
</dbReference>
<dbReference type="SUPFAM" id="SSF53850">
    <property type="entry name" value="Periplasmic binding protein-like II"/>
    <property type="match status" value="1"/>
</dbReference>
<feature type="domain" description="HTH lysR-type" evidence="5">
    <location>
        <begin position="9"/>
        <end position="60"/>
    </location>
</feature>
<dbReference type="InterPro" id="IPR036390">
    <property type="entry name" value="WH_DNA-bd_sf"/>
</dbReference>
<evidence type="ECO:0000313" key="7">
    <source>
        <dbReference type="Proteomes" id="UP000262939"/>
    </source>
</evidence>
<comment type="similarity">
    <text evidence="1">Belongs to the LysR transcriptional regulatory family.</text>
</comment>
<evidence type="ECO:0000259" key="5">
    <source>
        <dbReference type="PROSITE" id="PS50931"/>
    </source>
</evidence>
<dbReference type="InterPro" id="IPR000847">
    <property type="entry name" value="LysR_HTH_N"/>
</dbReference>
<dbReference type="Pfam" id="PF03466">
    <property type="entry name" value="LysR_substrate"/>
    <property type="match status" value="1"/>
</dbReference>
<keyword evidence="3" id="KW-0238">DNA-binding</keyword>
<accession>A0A372L7M8</accession>
<dbReference type="SUPFAM" id="SSF46785">
    <property type="entry name" value="Winged helix' DNA-binding domain"/>
    <property type="match status" value="1"/>
</dbReference>
<dbReference type="EMBL" id="QVTD01000016">
    <property type="protein sequence ID" value="RFU61273.1"/>
    <property type="molecule type" value="Genomic_DNA"/>
</dbReference>
<dbReference type="InterPro" id="IPR036388">
    <property type="entry name" value="WH-like_DNA-bd_sf"/>
</dbReference>
<dbReference type="GO" id="GO:0003700">
    <property type="term" value="F:DNA-binding transcription factor activity"/>
    <property type="evidence" value="ECO:0007669"/>
    <property type="project" value="InterPro"/>
</dbReference>
<dbReference type="CDD" id="cd05466">
    <property type="entry name" value="PBP2_LTTR_substrate"/>
    <property type="match status" value="1"/>
</dbReference>
<keyword evidence="4" id="KW-0804">Transcription</keyword>
<evidence type="ECO:0000256" key="2">
    <source>
        <dbReference type="ARBA" id="ARBA00023015"/>
    </source>
</evidence>
<dbReference type="InterPro" id="IPR050950">
    <property type="entry name" value="HTH-type_LysR_regulators"/>
</dbReference>
<keyword evidence="7" id="KW-1185">Reference proteome</keyword>
<dbReference type="AlphaFoldDB" id="A0A372L7M8"/>
<dbReference type="PROSITE" id="PS50931">
    <property type="entry name" value="HTH_LYSR"/>
    <property type="match status" value="1"/>
</dbReference>
<dbReference type="Proteomes" id="UP000262939">
    <property type="component" value="Unassembled WGS sequence"/>
</dbReference>
<protein>
    <submittedName>
        <fullName evidence="6">LysR family transcriptional regulator</fullName>
    </submittedName>
</protein>
<evidence type="ECO:0000256" key="4">
    <source>
        <dbReference type="ARBA" id="ARBA00023163"/>
    </source>
</evidence>
<dbReference type="PRINTS" id="PR00039">
    <property type="entry name" value="HTHLYSR"/>
</dbReference>
<keyword evidence="2" id="KW-0805">Transcription regulation</keyword>
<dbReference type="PANTHER" id="PTHR30419">
    <property type="entry name" value="HTH-TYPE TRANSCRIPTIONAL REGULATOR YBHD"/>
    <property type="match status" value="1"/>
</dbReference>
<dbReference type="GO" id="GO:0003677">
    <property type="term" value="F:DNA binding"/>
    <property type="evidence" value="ECO:0007669"/>
    <property type="project" value="UniProtKB-KW"/>
</dbReference>
<reference evidence="6 7" key="1">
    <citation type="submission" date="2018-08" db="EMBL/GenBank/DDBJ databases">
        <title>Bacillus chawlae sp. nov., Bacillus glennii sp. nov., and Bacillus saganii sp. nov. Isolated from the Vehicle Assembly Building at Kennedy Space Center where the Viking Spacecraft were Assembled.</title>
        <authorList>
            <person name="Seuylemezian A."/>
            <person name="Vaishampayan P."/>
        </authorList>
    </citation>
    <scope>NUCLEOTIDE SEQUENCE [LARGE SCALE GENOMIC DNA]</scope>
    <source>
        <strain evidence="6 7">V44-8</strain>
    </source>
</reference>
<comment type="caution">
    <text evidence="6">The sequence shown here is derived from an EMBL/GenBank/DDBJ whole genome shotgun (WGS) entry which is preliminary data.</text>
</comment>
<evidence type="ECO:0000256" key="1">
    <source>
        <dbReference type="ARBA" id="ARBA00009437"/>
    </source>
</evidence>
<dbReference type="InterPro" id="IPR005119">
    <property type="entry name" value="LysR_subst-bd"/>
</dbReference>
<proteinExistence type="inferred from homology"/>
<dbReference type="GO" id="GO:0005829">
    <property type="term" value="C:cytosol"/>
    <property type="evidence" value="ECO:0007669"/>
    <property type="project" value="TreeGrafter"/>
</dbReference>